<evidence type="ECO:0000313" key="2">
    <source>
        <dbReference type="EMBL" id="KAK7810437.1"/>
    </source>
</evidence>
<proteinExistence type="predicted"/>
<name>A0AAW0I7S1_MYOGA</name>
<keyword evidence="3" id="KW-1185">Reference proteome</keyword>
<feature type="region of interest" description="Disordered" evidence="1">
    <location>
        <begin position="22"/>
        <end position="67"/>
    </location>
</feature>
<dbReference type="AlphaFoldDB" id="A0AAW0I7S1"/>
<evidence type="ECO:0000256" key="1">
    <source>
        <dbReference type="SAM" id="MobiDB-lite"/>
    </source>
</evidence>
<organism evidence="2 3">
    <name type="scientific">Myodes glareolus</name>
    <name type="common">Bank vole</name>
    <name type="synonym">Clethrionomys glareolus</name>
    <dbReference type="NCBI Taxonomy" id="447135"/>
    <lineage>
        <taxon>Eukaryota</taxon>
        <taxon>Metazoa</taxon>
        <taxon>Chordata</taxon>
        <taxon>Craniata</taxon>
        <taxon>Vertebrata</taxon>
        <taxon>Euteleostomi</taxon>
        <taxon>Mammalia</taxon>
        <taxon>Eutheria</taxon>
        <taxon>Euarchontoglires</taxon>
        <taxon>Glires</taxon>
        <taxon>Rodentia</taxon>
        <taxon>Myomorpha</taxon>
        <taxon>Muroidea</taxon>
        <taxon>Cricetidae</taxon>
        <taxon>Arvicolinae</taxon>
        <taxon>Myodes</taxon>
    </lineage>
</organism>
<dbReference type="EMBL" id="JBBHLL010000196">
    <property type="protein sequence ID" value="KAK7810437.1"/>
    <property type="molecule type" value="Genomic_DNA"/>
</dbReference>
<feature type="compositionally biased region" description="Low complexity" evidence="1">
    <location>
        <begin position="22"/>
        <end position="46"/>
    </location>
</feature>
<reference evidence="2 3" key="1">
    <citation type="journal article" date="2023" name="bioRxiv">
        <title>Conserved and derived expression patterns and positive selection on dental genes reveal complex evolutionary context of ever-growing rodent molars.</title>
        <authorList>
            <person name="Calamari Z.T."/>
            <person name="Song A."/>
            <person name="Cohen E."/>
            <person name="Akter M."/>
            <person name="Roy R.D."/>
            <person name="Hallikas O."/>
            <person name="Christensen M.M."/>
            <person name="Li P."/>
            <person name="Marangoni P."/>
            <person name="Jernvall J."/>
            <person name="Klein O.D."/>
        </authorList>
    </citation>
    <scope>NUCLEOTIDE SEQUENCE [LARGE SCALE GENOMIC DNA]</scope>
    <source>
        <strain evidence="2">V071</strain>
    </source>
</reference>
<sequence length="67" mass="6892">MVTAPPVSGPLGEDAACRARRLAPGLPARPGSLRSGGPAGSLPGSGHQIGAYDQQIWEKSIEQTQIK</sequence>
<gene>
    <name evidence="2" type="ORF">U0070_002833</name>
</gene>
<feature type="non-terminal residue" evidence="2">
    <location>
        <position position="67"/>
    </location>
</feature>
<evidence type="ECO:0000313" key="3">
    <source>
        <dbReference type="Proteomes" id="UP001488838"/>
    </source>
</evidence>
<comment type="caution">
    <text evidence="2">The sequence shown here is derived from an EMBL/GenBank/DDBJ whole genome shotgun (WGS) entry which is preliminary data.</text>
</comment>
<accession>A0AAW0I7S1</accession>
<dbReference type="Proteomes" id="UP001488838">
    <property type="component" value="Unassembled WGS sequence"/>
</dbReference>
<protein>
    <submittedName>
        <fullName evidence="2">Uncharacterized protein</fullName>
    </submittedName>
</protein>